<evidence type="ECO:0000313" key="9">
    <source>
        <dbReference type="Proteomes" id="UP000821853"/>
    </source>
</evidence>
<evidence type="ECO:0000313" key="8">
    <source>
        <dbReference type="EMBL" id="KAH9367107.1"/>
    </source>
</evidence>
<feature type="region of interest" description="Disordered" evidence="6">
    <location>
        <begin position="84"/>
        <end position="105"/>
    </location>
</feature>
<dbReference type="GO" id="GO:0008270">
    <property type="term" value="F:zinc ion binding"/>
    <property type="evidence" value="ECO:0007669"/>
    <property type="project" value="UniProtKB-KW"/>
</dbReference>
<dbReference type="VEuPathDB" id="VectorBase:HLOH_045738"/>
<keyword evidence="1" id="KW-0479">Metal-binding</keyword>
<evidence type="ECO:0000259" key="7">
    <source>
        <dbReference type="PROSITE" id="PS50950"/>
    </source>
</evidence>
<name>A0A9J6FWF6_HAELO</name>
<protein>
    <recommendedName>
        <fullName evidence="7">THAP-type domain-containing protein</fullName>
    </recommendedName>
</protein>
<evidence type="ECO:0000256" key="4">
    <source>
        <dbReference type="ARBA" id="ARBA00023125"/>
    </source>
</evidence>
<dbReference type="InterPro" id="IPR052224">
    <property type="entry name" value="THAP_domain_protein"/>
</dbReference>
<comment type="caution">
    <text evidence="8">The sequence shown here is derived from an EMBL/GenBank/DDBJ whole genome shotgun (WGS) entry which is preliminary data.</text>
</comment>
<keyword evidence="9" id="KW-1185">Reference proteome</keyword>
<gene>
    <name evidence="8" type="ORF">HPB48_021718</name>
</gene>
<dbReference type="GO" id="GO:0003677">
    <property type="term" value="F:DNA binding"/>
    <property type="evidence" value="ECO:0007669"/>
    <property type="project" value="UniProtKB-UniRule"/>
</dbReference>
<dbReference type="PANTHER" id="PTHR46927:SF3">
    <property type="entry name" value="THAP-TYPE DOMAIN-CONTAINING PROTEIN"/>
    <property type="match status" value="1"/>
</dbReference>
<evidence type="ECO:0000256" key="6">
    <source>
        <dbReference type="SAM" id="MobiDB-lite"/>
    </source>
</evidence>
<evidence type="ECO:0000256" key="2">
    <source>
        <dbReference type="ARBA" id="ARBA00022771"/>
    </source>
</evidence>
<evidence type="ECO:0000256" key="1">
    <source>
        <dbReference type="ARBA" id="ARBA00022723"/>
    </source>
</evidence>
<proteinExistence type="predicted"/>
<dbReference type="SUPFAM" id="SSF57716">
    <property type="entry name" value="Glucocorticoid receptor-like (DNA-binding domain)"/>
    <property type="match status" value="1"/>
</dbReference>
<keyword evidence="4 5" id="KW-0238">DNA-binding</keyword>
<sequence length="136" mass="15507">MAQRDDCWAFNCTTQSGKAKALFAALFGKLNAKRKKFWLDRIGRKDFQPPKSSKLCESHFTEDQFEPSILWKFGIKKLRSTPVPSALNHRPEKSPRKLPHCRSSAAGGSAGRYFRLFIFIQERLMVIAQVSVLAFS</sequence>
<reference evidence="8 9" key="1">
    <citation type="journal article" date="2020" name="Cell">
        <title>Large-Scale Comparative Analyses of Tick Genomes Elucidate Their Genetic Diversity and Vector Capacities.</title>
        <authorList>
            <consortium name="Tick Genome and Microbiome Consortium (TIGMIC)"/>
            <person name="Jia N."/>
            <person name="Wang J."/>
            <person name="Shi W."/>
            <person name="Du L."/>
            <person name="Sun Y."/>
            <person name="Zhan W."/>
            <person name="Jiang J.F."/>
            <person name="Wang Q."/>
            <person name="Zhang B."/>
            <person name="Ji P."/>
            <person name="Bell-Sakyi L."/>
            <person name="Cui X.M."/>
            <person name="Yuan T.T."/>
            <person name="Jiang B.G."/>
            <person name="Yang W.F."/>
            <person name="Lam T.T."/>
            <person name="Chang Q.C."/>
            <person name="Ding S.J."/>
            <person name="Wang X.J."/>
            <person name="Zhu J.G."/>
            <person name="Ruan X.D."/>
            <person name="Zhao L."/>
            <person name="Wei J.T."/>
            <person name="Ye R.Z."/>
            <person name="Que T.C."/>
            <person name="Du C.H."/>
            <person name="Zhou Y.H."/>
            <person name="Cheng J.X."/>
            <person name="Dai P.F."/>
            <person name="Guo W.B."/>
            <person name="Han X.H."/>
            <person name="Huang E.J."/>
            <person name="Li L.F."/>
            <person name="Wei W."/>
            <person name="Gao Y.C."/>
            <person name="Liu J.Z."/>
            <person name="Shao H.Z."/>
            <person name="Wang X."/>
            <person name="Wang C.C."/>
            <person name="Yang T.C."/>
            <person name="Huo Q.B."/>
            <person name="Li W."/>
            <person name="Chen H.Y."/>
            <person name="Chen S.E."/>
            <person name="Zhou L.G."/>
            <person name="Ni X.B."/>
            <person name="Tian J.H."/>
            <person name="Sheng Y."/>
            <person name="Liu T."/>
            <person name="Pan Y.S."/>
            <person name="Xia L.Y."/>
            <person name="Li J."/>
            <person name="Zhao F."/>
            <person name="Cao W.C."/>
        </authorList>
    </citation>
    <scope>NUCLEOTIDE SEQUENCE [LARGE SCALE GENOMIC DNA]</scope>
    <source>
        <strain evidence="8">HaeL-2018</strain>
    </source>
</reference>
<accession>A0A9J6FWF6</accession>
<dbReference type="Proteomes" id="UP000821853">
    <property type="component" value="Chromosome 2"/>
</dbReference>
<dbReference type="PANTHER" id="PTHR46927">
    <property type="entry name" value="AGAP005574-PA"/>
    <property type="match status" value="1"/>
</dbReference>
<dbReference type="PROSITE" id="PS50950">
    <property type="entry name" value="ZF_THAP"/>
    <property type="match status" value="1"/>
</dbReference>
<evidence type="ECO:0000256" key="5">
    <source>
        <dbReference type="PROSITE-ProRule" id="PRU00309"/>
    </source>
</evidence>
<dbReference type="OMA" id="CIPDGER"/>
<dbReference type="Pfam" id="PF05485">
    <property type="entry name" value="THAP"/>
    <property type="match status" value="1"/>
</dbReference>
<evidence type="ECO:0000256" key="3">
    <source>
        <dbReference type="ARBA" id="ARBA00022833"/>
    </source>
</evidence>
<dbReference type="AlphaFoldDB" id="A0A9J6FWF6"/>
<dbReference type="EMBL" id="JABSTR010000004">
    <property type="protein sequence ID" value="KAH9367107.1"/>
    <property type="molecule type" value="Genomic_DNA"/>
</dbReference>
<dbReference type="OrthoDB" id="7312725at2759"/>
<organism evidence="8 9">
    <name type="scientific">Haemaphysalis longicornis</name>
    <name type="common">Bush tick</name>
    <dbReference type="NCBI Taxonomy" id="44386"/>
    <lineage>
        <taxon>Eukaryota</taxon>
        <taxon>Metazoa</taxon>
        <taxon>Ecdysozoa</taxon>
        <taxon>Arthropoda</taxon>
        <taxon>Chelicerata</taxon>
        <taxon>Arachnida</taxon>
        <taxon>Acari</taxon>
        <taxon>Parasitiformes</taxon>
        <taxon>Ixodida</taxon>
        <taxon>Ixodoidea</taxon>
        <taxon>Ixodidae</taxon>
        <taxon>Haemaphysalinae</taxon>
        <taxon>Haemaphysalis</taxon>
    </lineage>
</organism>
<dbReference type="InterPro" id="IPR006612">
    <property type="entry name" value="THAP_Znf"/>
</dbReference>
<feature type="domain" description="THAP-type" evidence="7">
    <location>
        <begin position="1"/>
        <end position="87"/>
    </location>
</feature>
<keyword evidence="2 5" id="KW-0863">Zinc-finger</keyword>
<keyword evidence="3" id="KW-0862">Zinc</keyword>